<keyword evidence="1" id="KW-0812">Transmembrane</keyword>
<evidence type="ECO:0000256" key="1">
    <source>
        <dbReference type="SAM" id="Phobius"/>
    </source>
</evidence>
<reference evidence="2 3" key="1">
    <citation type="submission" date="2018-02" db="EMBL/GenBank/DDBJ databases">
        <title>The complete genome of two Bacillus pumilus strains from Cuatro Cienegas, Coahuila, Mexico.</title>
        <authorList>
            <person name="Zarza E."/>
            <person name="Alcaraz L.D."/>
            <person name="Aguilar-Salinas B."/>
            <person name="Islas A."/>
            <person name="Olmedo-Alvarez G."/>
        </authorList>
    </citation>
    <scope>NUCLEOTIDE SEQUENCE [LARGE SCALE GENOMIC DNA]</scope>
    <source>
        <strain evidence="2 3">145</strain>
    </source>
</reference>
<feature type="transmembrane region" description="Helical" evidence="1">
    <location>
        <begin position="149"/>
        <end position="170"/>
    </location>
</feature>
<evidence type="ECO:0000313" key="2">
    <source>
        <dbReference type="EMBL" id="AVM22631.1"/>
    </source>
</evidence>
<evidence type="ECO:0000313" key="3">
    <source>
        <dbReference type="Proteomes" id="UP000264960"/>
    </source>
</evidence>
<keyword evidence="1" id="KW-1133">Transmembrane helix</keyword>
<proteinExistence type="predicted"/>
<keyword evidence="1" id="KW-0472">Membrane</keyword>
<gene>
    <name evidence="2" type="ORF">C5695_01735</name>
</gene>
<dbReference type="RefSeq" id="WP_117728592.1">
    <property type="nucleotide sequence ID" value="NZ_CP027116.1"/>
</dbReference>
<sequence>MATAKESELKDHDFDPNNFLLIESEKNKTVFNVIEDDNEIYEYEVITKNPDKENEKIQVNKYSIKNSKRNDLIESTEELVNSKPSLSTRASCKGKNGTQISWAGTRATLYLDSCTTKKIVNIIEGGYGSTGAIASIAGALKAAGKFAKFVPYIGAISGILFFAGSAIKLISGNGKYGIGYHMVRNPLTGDIYHANGIPWRQ</sequence>
<protein>
    <submittedName>
        <fullName evidence="2">Uncharacterized protein</fullName>
    </submittedName>
</protein>
<accession>A0AAD0HK00</accession>
<dbReference type="EMBL" id="CP027116">
    <property type="protein sequence ID" value="AVM22631.1"/>
    <property type="molecule type" value="Genomic_DNA"/>
</dbReference>
<name>A0AAD0HK00_BACPU</name>
<dbReference type="AlphaFoldDB" id="A0AAD0HK00"/>
<organism evidence="2 3">
    <name type="scientific">Bacillus pumilus</name>
    <name type="common">Bacillus mesentericus</name>
    <dbReference type="NCBI Taxonomy" id="1408"/>
    <lineage>
        <taxon>Bacteria</taxon>
        <taxon>Bacillati</taxon>
        <taxon>Bacillota</taxon>
        <taxon>Bacilli</taxon>
        <taxon>Bacillales</taxon>
        <taxon>Bacillaceae</taxon>
        <taxon>Bacillus</taxon>
    </lineage>
</organism>
<dbReference type="Proteomes" id="UP000264960">
    <property type="component" value="Chromosome"/>
</dbReference>